<dbReference type="RefSeq" id="WP_188903370.1">
    <property type="nucleotide sequence ID" value="NZ_BMKS01000017.1"/>
</dbReference>
<keyword evidence="6" id="KW-0175">Coiled coil</keyword>
<dbReference type="Pfam" id="PF00140">
    <property type="entry name" value="Sigma70_r1_2"/>
    <property type="match status" value="1"/>
</dbReference>
<dbReference type="PANTHER" id="PTHR30603">
    <property type="entry name" value="RNA POLYMERASE SIGMA FACTOR RPO"/>
    <property type="match status" value="1"/>
</dbReference>
<dbReference type="InterPro" id="IPR009042">
    <property type="entry name" value="RNA_pol_sigma70_r1_2"/>
</dbReference>
<evidence type="ECO:0000256" key="1">
    <source>
        <dbReference type="ARBA" id="ARBA00023015"/>
    </source>
</evidence>
<keyword evidence="4 5" id="KW-0804">Transcription</keyword>
<dbReference type="AlphaFoldDB" id="A0A8J3EE04"/>
<keyword evidence="5" id="KW-0963">Cytoplasm</keyword>
<keyword evidence="1 5" id="KW-0805">Transcription regulation</keyword>
<dbReference type="InterPro" id="IPR000943">
    <property type="entry name" value="RNA_pol_sigma70"/>
</dbReference>
<evidence type="ECO:0000259" key="8">
    <source>
        <dbReference type="PROSITE" id="PS00716"/>
    </source>
</evidence>
<dbReference type="SUPFAM" id="SSF88659">
    <property type="entry name" value="Sigma3 and sigma4 domains of RNA polymerase sigma factors"/>
    <property type="match status" value="2"/>
</dbReference>
<dbReference type="InterPro" id="IPR050239">
    <property type="entry name" value="Sigma-70_RNA_pol_init_factors"/>
</dbReference>
<dbReference type="Pfam" id="PF04545">
    <property type="entry name" value="Sigma70_r4"/>
    <property type="match status" value="1"/>
</dbReference>
<gene>
    <name evidence="5" type="primary">rpoD</name>
    <name evidence="9" type="ORF">GCM10010964_39350</name>
</gene>
<organism evidence="9 10">
    <name type="scientific">Caldovatus sediminis</name>
    <dbReference type="NCBI Taxonomy" id="2041189"/>
    <lineage>
        <taxon>Bacteria</taxon>
        <taxon>Pseudomonadati</taxon>
        <taxon>Pseudomonadota</taxon>
        <taxon>Alphaproteobacteria</taxon>
        <taxon>Acetobacterales</taxon>
        <taxon>Roseomonadaceae</taxon>
        <taxon>Caldovatus</taxon>
    </lineage>
</organism>
<keyword evidence="10" id="KW-1185">Reference proteome</keyword>
<feature type="DNA-binding region" description="H-T-H motif" evidence="5">
    <location>
        <begin position="552"/>
        <end position="571"/>
    </location>
</feature>
<dbReference type="GO" id="GO:0016987">
    <property type="term" value="F:sigma factor activity"/>
    <property type="evidence" value="ECO:0007669"/>
    <property type="project" value="UniProtKB-UniRule"/>
</dbReference>
<dbReference type="InterPro" id="IPR007631">
    <property type="entry name" value="RNA_pol_sigma_70_non-ess"/>
</dbReference>
<dbReference type="CDD" id="cd06171">
    <property type="entry name" value="Sigma70_r4"/>
    <property type="match status" value="1"/>
</dbReference>
<dbReference type="Gene3D" id="1.10.10.10">
    <property type="entry name" value="Winged helix-like DNA-binding domain superfamily/Winged helix DNA-binding domain"/>
    <property type="match status" value="2"/>
</dbReference>
<dbReference type="InterPro" id="IPR013324">
    <property type="entry name" value="RNA_pol_sigma_r3/r4-like"/>
</dbReference>
<dbReference type="Pfam" id="PF04539">
    <property type="entry name" value="Sigma70_r3"/>
    <property type="match status" value="1"/>
</dbReference>
<feature type="domain" description="RNA polymerase sigma-70" evidence="8">
    <location>
        <begin position="551"/>
        <end position="577"/>
    </location>
</feature>
<evidence type="ECO:0000313" key="10">
    <source>
        <dbReference type="Proteomes" id="UP000597507"/>
    </source>
</evidence>
<evidence type="ECO:0000256" key="2">
    <source>
        <dbReference type="ARBA" id="ARBA00023082"/>
    </source>
</evidence>
<feature type="region of interest" description="Sigma-70 factor domain-2" evidence="5">
    <location>
        <begin position="356"/>
        <end position="426"/>
    </location>
</feature>
<dbReference type="EMBL" id="BMKS01000017">
    <property type="protein sequence ID" value="GGG48065.1"/>
    <property type="molecule type" value="Genomic_DNA"/>
</dbReference>
<dbReference type="Pfam" id="PF04546">
    <property type="entry name" value="Sigma70_ner"/>
    <property type="match status" value="1"/>
</dbReference>
<evidence type="ECO:0000256" key="4">
    <source>
        <dbReference type="ARBA" id="ARBA00023163"/>
    </source>
</evidence>
<protein>
    <recommendedName>
        <fullName evidence="5">RNA polymerase sigma factor RpoD</fullName>
    </recommendedName>
    <alternativeName>
        <fullName evidence="5">Sigma-70</fullName>
    </alternativeName>
</protein>
<evidence type="ECO:0000256" key="5">
    <source>
        <dbReference type="HAMAP-Rule" id="MF_00963"/>
    </source>
</evidence>
<dbReference type="GO" id="GO:0006352">
    <property type="term" value="P:DNA-templated transcription initiation"/>
    <property type="evidence" value="ECO:0007669"/>
    <property type="project" value="UniProtKB-UniRule"/>
</dbReference>
<evidence type="ECO:0000256" key="6">
    <source>
        <dbReference type="SAM" id="Coils"/>
    </source>
</evidence>
<dbReference type="PROSITE" id="PS00716">
    <property type="entry name" value="SIGMA70_2"/>
    <property type="match status" value="1"/>
</dbReference>
<dbReference type="Pfam" id="PF04542">
    <property type="entry name" value="Sigma70_r2"/>
    <property type="match status" value="1"/>
</dbReference>
<dbReference type="Proteomes" id="UP000597507">
    <property type="component" value="Unassembled WGS sequence"/>
</dbReference>
<dbReference type="PANTHER" id="PTHR30603:SF60">
    <property type="entry name" value="RNA POLYMERASE SIGMA FACTOR RPOD"/>
    <property type="match status" value="1"/>
</dbReference>
<comment type="caution">
    <text evidence="5">Lacks conserved residue(s) required for the propagation of feature annotation.</text>
</comment>
<sequence>MDAMIAYEVVGRDETEAGTPHELRRPSDLLAALADREGEAVEPATALDELETLLPADPACAERQAFRDGNGHAPAPAERAAEAAAGAAAEAPAAARADDPVRMFLRDMGDARPLAREEEIAIAQRIEAGRDAMLAGLCASPTTFAVLAGWREALAAGRTPLRELIELEAAAVELSAAADAAEEGGDGAPQTTLEARLKPETLAALDALLAAHGRLRELRGAARAAELRALGGMVRDLRLRPARIEELAGRVKAAHRRLAALDGRALRLAEAAGIAREAFLRLWDGSEPGAGRLARAAARKGRDAAALRELRAGLAEVRAGIAALEAETGLPAAALRRVHAEVARGEREMRQAKEALTRANLRLVVYLARRLHGRGLALGDLIQEGNIGLMRAVEKFDWRRGFKFATYASWWIRQAMTRAIADQGRTIRIPVHMGETAGQIARARRRAAQVSGREPTPEELAAKLGMPLEKVEAAQRLAREPLSLDAPIAGGEEEDGRIGDLVEDRDAVMPFEAVALAGLREAAGRVLSDLTPREERILRMRFGVGTGAEHTLEEVGRQFGVTRERIRQIEAKALAKLRKSPHGRMLRSFLEG</sequence>
<feature type="short sequence motif" description="Interaction with polymerase core subunit RpoC" evidence="5">
    <location>
        <begin position="380"/>
        <end position="383"/>
    </location>
</feature>
<dbReference type="InterPro" id="IPR014284">
    <property type="entry name" value="RNA_pol_sigma-70_dom"/>
</dbReference>
<dbReference type="InterPro" id="IPR036388">
    <property type="entry name" value="WH-like_DNA-bd_sf"/>
</dbReference>
<dbReference type="HAMAP" id="MF_00963">
    <property type="entry name" value="Sigma70_RpoD_SigA"/>
    <property type="match status" value="1"/>
</dbReference>
<evidence type="ECO:0000313" key="9">
    <source>
        <dbReference type="EMBL" id="GGG48065.1"/>
    </source>
</evidence>
<dbReference type="InterPro" id="IPR013325">
    <property type="entry name" value="RNA_pol_sigma_r2"/>
</dbReference>
<comment type="similarity">
    <text evidence="5">Belongs to the sigma-70 factor family. RpoD/SigA subfamily.</text>
</comment>
<dbReference type="InterPro" id="IPR007624">
    <property type="entry name" value="RNA_pol_sigma70_r3"/>
</dbReference>
<feature type="domain" description="RNA polymerase sigma-70" evidence="7">
    <location>
        <begin position="380"/>
        <end position="393"/>
    </location>
</feature>
<dbReference type="InterPro" id="IPR028630">
    <property type="entry name" value="Sigma70_RpoD"/>
</dbReference>
<keyword evidence="2 5" id="KW-0731">Sigma factor</keyword>
<accession>A0A8J3EE04</accession>
<comment type="function">
    <text evidence="5">Sigma factors are initiation factors that promote the attachment of RNA polymerase to specific initiation sites and are then released. This sigma factor is the primary sigma factor during exponential growth.</text>
</comment>
<reference evidence="9 10" key="1">
    <citation type="journal article" date="2014" name="Int. J. Syst. Evol. Microbiol.">
        <title>Complete genome sequence of Corynebacterium casei LMG S-19264T (=DSM 44701T), isolated from a smear-ripened cheese.</title>
        <authorList>
            <consortium name="US DOE Joint Genome Institute (JGI-PGF)"/>
            <person name="Walter F."/>
            <person name="Albersmeier A."/>
            <person name="Kalinowski J."/>
            <person name="Ruckert C."/>
        </authorList>
    </citation>
    <scope>NUCLEOTIDE SEQUENCE [LARGE SCALE GENOMIC DNA]</scope>
    <source>
        <strain evidence="9 10">CGMCC 1.16330</strain>
    </source>
</reference>
<dbReference type="GO" id="GO:0003677">
    <property type="term" value="F:DNA binding"/>
    <property type="evidence" value="ECO:0007669"/>
    <property type="project" value="UniProtKB-UniRule"/>
</dbReference>
<proteinExistence type="inferred from homology"/>
<feature type="region of interest" description="Sigma-70 factor domain-4" evidence="5">
    <location>
        <begin position="526"/>
        <end position="579"/>
    </location>
</feature>
<dbReference type="InterPro" id="IPR007627">
    <property type="entry name" value="RNA_pol_sigma70_r2"/>
</dbReference>
<dbReference type="SUPFAM" id="SSF88946">
    <property type="entry name" value="Sigma2 domain of RNA polymerase sigma factors"/>
    <property type="match status" value="1"/>
</dbReference>
<comment type="caution">
    <text evidence="9">The sequence shown here is derived from an EMBL/GenBank/DDBJ whole genome shotgun (WGS) entry which is preliminary data.</text>
</comment>
<dbReference type="GO" id="GO:0005737">
    <property type="term" value="C:cytoplasm"/>
    <property type="evidence" value="ECO:0007669"/>
    <property type="project" value="UniProtKB-SubCell"/>
</dbReference>
<dbReference type="PROSITE" id="PS00715">
    <property type="entry name" value="SIGMA70_1"/>
    <property type="match status" value="1"/>
</dbReference>
<comment type="subunit">
    <text evidence="5">Interacts transiently with the RNA polymerase catalytic core.</text>
</comment>
<dbReference type="InterPro" id="IPR007630">
    <property type="entry name" value="RNA_pol_sigma70_r4"/>
</dbReference>
<evidence type="ECO:0000256" key="3">
    <source>
        <dbReference type="ARBA" id="ARBA00023125"/>
    </source>
</evidence>
<keyword evidence="3 5" id="KW-0238">DNA-binding</keyword>
<feature type="coiled-coil region" evidence="6">
    <location>
        <begin position="307"/>
        <end position="362"/>
    </location>
</feature>
<dbReference type="NCBIfam" id="TIGR02937">
    <property type="entry name" value="sigma70-ECF"/>
    <property type="match status" value="1"/>
</dbReference>
<dbReference type="PRINTS" id="PR00046">
    <property type="entry name" value="SIGMA70FCT"/>
</dbReference>
<comment type="subcellular location">
    <subcellularLocation>
        <location evidence="5">Cytoplasm</location>
    </subcellularLocation>
</comment>
<dbReference type="Gene3D" id="1.10.601.10">
    <property type="entry name" value="RNA Polymerase Primary Sigma Factor"/>
    <property type="match status" value="1"/>
</dbReference>
<name>A0A8J3EE04_9PROT</name>
<evidence type="ECO:0000259" key="7">
    <source>
        <dbReference type="PROSITE" id="PS00715"/>
    </source>
</evidence>